<comment type="caution">
    <text evidence="3">The sequence shown here is derived from an EMBL/GenBank/DDBJ whole genome shotgun (WGS) entry which is preliminary data.</text>
</comment>
<name>A0A816SBT3_9BILA</name>
<protein>
    <submittedName>
        <fullName evidence="3">Uncharacterized protein</fullName>
    </submittedName>
</protein>
<evidence type="ECO:0000256" key="2">
    <source>
        <dbReference type="PROSITE-ProRule" id="PRU00504"/>
    </source>
</evidence>
<evidence type="ECO:0000313" key="4">
    <source>
        <dbReference type="Proteomes" id="UP000663824"/>
    </source>
</evidence>
<reference evidence="3" key="1">
    <citation type="submission" date="2021-02" db="EMBL/GenBank/DDBJ databases">
        <authorList>
            <person name="Nowell W R."/>
        </authorList>
    </citation>
    <scope>NUCLEOTIDE SEQUENCE</scope>
</reference>
<evidence type="ECO:0000313" key="3">
    <source>
        <dbReference type="EMBL" id="CAF2081847.1"/>
    </source>
</evidence>
<dbReference type="InterPro" id="IPR001258">
    <property type="entry name" value="NHL_repeat"/>
</dbReference>
<sequence>MSGHRSSKPAFLPLRSCSVDIHPNAQWKQNGLTVAGGNGQGNGMNQLSNPWGLYVDDDDQTVYVADVANRRVVKWKSSATNGQVATSINGHRREAHQLPRSFDVIVDKERDSLIVCDYTS</sequence>
<feature type="repeat" description="NHL" evidence="2">
    <location>
        <begin position="46"/>
        <end position="78"/>
    </location>
</feature>
<dbReference type="EMBL" id="CAJNRE010009448">
    <property type="protein sequence ID" value="CAF2081847.1"/>
    <property type="molecule type" value="Genomic_DNA"/>
</dbReference>
<organism evidence="3 4">
    <name type="scientific">Rotaria magnacalcarata</name>
    <dbReference type="NCBI Taxonomy" id="392030"/>
    <lineage>
        <taxon>Eukaryota</taxon>
        <taxon>Metazoa</taxon>
        <taxon>Spiralia</taxon>
        <taxon>Gnathifera</taxon>
        <taxon>Rotifera</taxon>
        <taxon>Eurotatoria</taxon>
        <taxon>Bdelloidea</taxon>
        <taxon>Philodinida</taxon>
        <taxon>Philodinidae</taxon>
        <taxon>Rotaria</taxon>
    </lineage>
</organism>
<dbReference type="Pfam" id="PF01436">
    <property type="entry name" value="NHL"/>
    <property type="match status" value="1"/>
</dbReference>
<accession>A0A816SBT3</accession>
<keyword evidence="1" id="KW-0677">Repeat</keyword>
<dbReference type="Proteomes" id="UP000663824">
    <property type="component" value="Unassembled WGS sequence"/>
</dbReference>
<dbReference type="InterPro" id="IPR011042">
    <property type="entry name" value="6-blade_b-propeller_TolB-like"/>
</dbReference>
<evidence type="ECO:0000256" key="1">
    <source>
        <dbReference type="ARBA" id="ARBA00022737"/>
    </source>
</evidence>
<dbReference type="PROSITE" id="PS51125">
    <property type="entry name" value="NHL"/>
    <property type="match status" value="1"/>
</dbReference>
<dbReference type="SUPFAM" id="SSF63825">
    <property type="entry name" value="YWTD domain"/>
    <property type="match status" value="1"/>
</dbReference>
<gene>
    <name evidence="3" type="ORF">MBJ925_LOCUS18798</name>
</gene>
<proteinExistence type="predicted"/>
<dbReference type="Gene3D" id="2.120.10.30">
    <property type="entry name" value="TolB, C-terminal domain"/>
    <property type="match status" value="1"/>
</dbReference>
<dbReference type="AlphaFoldDB" id="A0A816SBT3"/>